<dbReference type="FunFam" id="3.30.70.270:FF:000001">
    <property type="entry name" value="Diguanylate cyclase domain protein"/>
    <property type="match status" value="1"/>
</dbReference>
<dbReference type="EMBL" id="JADEYS010000008">
    <property type="protein sequence ID" value="MBE9397575.1"/>
    <property type="molecule type" value="Genomic_DNA"/>
</dbReference>
<dbReference type="Proteomes" id="UP000640333">
    <property type="component" value="Unassembled WGS sequence"/>
</dbReference>
<evidence type="ECO:0000259" key="4">
    <source>
        <dbReference type="PROSITE" id="PS50112"/>
    </source>
</evidence>
<dbReference type="PROSITE" id="PS50887">
    <property type="entry name" value="GGDEF"/>
    <property type="match status" value="1"/>
</dbReference>
<dbReference type="Pfam" id="PF08448">
    <property type="entry name" value="PAS_4"/>
    <property type="match status" value="1"/>
</dbReference>
<dbReference type="GO" id="GO:0043709">
    <property type="term" value="P:cell adhesion involved in single-species biofilm formation"/>
    <property type="evidence" value="ECO:0007669"/>
    <property type="project" value="TreeGrafter"/>
</dbReference>
<keyword evidence="8" id="KW-1185">Reference proteome</keyword>
<dbReference type="InterPro" id="IPR050469">
    <property type="entry name" value="Diguanylate_Cyclase"/>
</dbReference>
<dbReference type="InterPro" id="IPR000014">
    <property type="entry name" value="PAS"/>
</dbReference>
<dbReference type="PANTHER" id="PTHR45138:SF9">
    <property type="entry name" value="DIGUANYLATE CYCLASE DGCM-RELATED"/>
    <property type="match status" value="1"/>
</dbReference>
<evidence type="ECO:0000259" key="6">
    <source>
        <dbReference type="PROSITE" id="PS50887"/>
    </source>
</evidence>
<accession>A0A8J7FUH7</accession>
<dbReference type="CDD" id="cd00130">
    <property type="entry name" value="PAS"/>
    <property type="match status" value="1"/>
</dbReference>
<dbReference type="Gene3D" id="3.30.450.20">
    <property type="entry name" value="PAS domain"/>
    <property type="match status" value="1"/>
</dbReference>
<protein>
    <recommendedName>
        <fullName evidence="2">diguanylate cyclase</fullName>
        <ecNumber evidence="2">2.7.7.65</ecNumber>
    </recommendedName>
</protein>
<dbReference type="CDD" id="cd01949">
    <property type="entry name" value="GGDEF"/>
    <property type="match status" value="1"/>
</dbReference>
<name>A0A8J7FUH7_9GAMM</name>
<dbReference type="PANTHER" id="PTHR45138">
    <property type="entry name" value="REGULATORY COMPONENTS OF SENSORY TRANSDUCTION SYSTEM"/>
    <property type="match status" value="1"/>
</dbReference>
<feature type="domain" description="PAS" evidence="4">
    <location>
        <begin position="19"/>
        <end position="65"/>
    </location>
</feature>
<organism evidence="7 8">
    <name type="scientific">Pontibacterium sinense</name>
    <dbReference type="NCBI Taxonomy" id="2781979"/>
    <lineage>
        <taxon>Bacteria</taxon>
        <taxon>Pseudomonadati</taxon>
        <taxon>Pseudomonadota</taxon>
        <taxon>Gammaproteobacteria</taxon>
        <taxon>Oceanospirillales</taxon>
        <taxon>Oceanospirillaceae</taxon>
        <taxon>Pontibacterium</taxon>
    </lineage>
</organism>
<dbReference type="InterPro" id="IPR000700">
    <property type="entry name" value="PAS-assoc_C"/>
</dbReference>
<evidence type="ECO:0000313" key="8">
    <source>
        <dbReference type="Proteomes" id="UP000640333"/>
    </source>
</evidence>
<evidence type="ECO:0000256" key="1">
    <source>
        <dbReference type="ARBA" id="ARBA00001946"/>
    </source>
</evidence>
<dbReference type="RefSeq" id="WP_193953127.1">
    <property type="nucleotide sequence ID" value="NZ_JADEYS010000008.1"/>
</dbReference>
<comment type="caution">
    <text evidence="7">The sequence shown here is derived from an EMBL/GenBank/DDBJ whole genome shotgun (WGS) entry which is preliminary data.</text>
</comment>
<dbReference type="EC" id="2.7.7.65" evidence="2"/>
<dbReference type="GO" id="GO:0005886">
    <property type="term" value="C:plasma membrane"/>
    <property type="evidence" value="ECO:0007669"/>
    <property type="project" value="TreeGrafter"/>
</dbReference>
<dbReference type="SMART" id="SM00267">
    <property type="entry name" value="GGDEF"/>
    <property type="match status" value="1"/>
</dbReference>
<evidence type="ECO:0000313" key="7">
    <source>
        <dbReference type="EMBL" id="MBE9397575.1"/>
    </source>
</evidence>
<gene>
    <name evidence="7" type="ORF">IOQ59_09920</name>
</gene>
<evidence type="ECO:0000256" key="2">
    <source>
        <dbReference type="ARBA" id="ARBA00012528"/>
    </source>
</evidence>
<dbReference type="GO" id="GO:1902201">
    <property type="term" value="P:negative regulation of bacterial-type flagellum-dependent cell motility"/>
    <property type="evidence" value="ECO:0007669"/>
    <property type="project" value="TreeGrafter"/>
</dbReference>
<comment type="cofactor">
    <cofactor evidence="1">
        <name>Mg(2+)</name>
        <dbReference type="ChEBI" id="CHEBI:18420"/>
    </cofactor>
</comment>
<dbReference type="PROSITE" id="PS50113">
    <property type="entry name" value="PAC"/>
    <property type="match status" value="1"/>
</dbReference>
<dbReference type="AlphaFoldDB" id="A0A8J7FUH7"/>
<proteinExistence type="predicted"/>
<feature type="domain" description="GGDEF" evidence="6">
    <location>
        <begin position="201"/>
        <end position="333"/>
    </location>
</feature>
<evidence type="ECO:0000256" key="3">
    <source>
        <dbReference type="ARBA" id="ARBA00034247"/>
    </source>
</evidence>
<dbReference type="NCBIfam" id="TIGR00229">
    <property type="entry name" value="sensory_box"/>
    <property type="match status" value="1"/>
</dbReference>
<dbReference type="Gene3D" id="3.30.70.270">
    <property type="match status" value="1"/>
</dbReference>
<dbReference type="NCBIfam" id="TIGR00254">
    <property type="entry name" value="GGDEF"/>
    <property type="match status" value="1"/>
</dbReference>
<reference evidence="7" key="1">
    <citation type="submission" date="2020-10" db="EMBL/GenBank/DDBJ databases">
        <title>Bacterium isolated from coastal waters sediment.</title>
        <authorList>
            <person name="Chen R.-J."/>
            <person name="Lu D.-C."/>
            <person name="Zhu K.-L."/>
            <person name="Du Z.-J."/>
        </authorList>
    </citation>
    <scope>NUCLEOTIDE SEQUENCE</scope>
    <source>
        <strain evidence="7">N1Y112</strain>
    </source>
</reference>
<dbReference type="PROSITE" id="PS50112">
    <property type="entry name" value="PAS"/>
    <property type="match status" value="1"/>
</dbReference>
<evidence type="ECO:0000259" key="5">
    <source>
        <dbReference type="PROSITE" id="PS50113"/>
    </source>
</evidence>
<dbReference type="SUPFAM" id="SSF55785">
    <property type="entry name" value="PYP-like sensor domain (PAS domain)"/>
    <property type="match status" value="1"/>
</dbReference>
<dbReference type="Pfam" id="PF00990">
    <property type="entry name" value="GGDEF"/>
    <property type="match status" value="1"/>
</dbReference>
<dbReference type="GO" id="GO:0052621">
    <property type="term" value="F:diguanylate cyclase activity"/>
    <property type="evidence" value="ECO:0007669"/>
    <property type="project" value="UniProtKB-EC"/>
</dbReference>
<dbReference type="InterPro" id="IPR043128">
    <property type="entry name" value="Rev_trsase/Diguanyl_cyclase"/>
</dbReference>
<feature type="domain" description="PAC" evidence="5">
    <location>
        <begin position="110"/>
        <end position="162"/>
    </location>
</feature>
<dbReference type="SUPFAM" id="SSF55073">
    <property type="entry name" value="Nucleotide cyclase"/>
    <property type="match status" value="1"/>
</dbReference>
<dbReference type="InterPro" id="IPR000160">
    <property type="entry name" value="GGDEF_dom"/>
</dbReference>
<dbReference type="InterPro" id="IPR013656">
    <property type="entry name" value="PAS_4"/>
</dbReference>
<sequence>MATTEFNGALSKDQESKSDPSLMLQVFDRIALPTFVIDNNHVILHWNSAIEALSGLSREEMVGTSDQWKPFYQSPRPCLADLILDGGHDADVQHYYQDKYRTSELIPDAYEAEDFFPECGANGEWLHFTAASLKDNNGNVIGAIETLSNISARKKAEFELIERERTYRELSITDALTGLSNSRCFYQQLDLAIESSRRYNHALSLCFLDLDDFKRVNDTYGHMVGDLVLETFGTLIKAGLRTNDSAYRYGGEEFAILLPSTDCDGAIILANRIRDNLRNHNVPADEHTIVNVTACVGITEYKTGDDPRTLLARADNALYEAKRSGKDCTRVEQ</sequence>
<dbReference type="InterPro" id="IPR029787">
    <property type="entry name" value="Nucleotide_cyclase"/>
</dbReference>
<dbReference type="InterPro" id="IPR035965">
    <property type="entry name" value="PAS-like_dom_sf"/>
</dbReference>
<comment type="catalytic activity">
    <reaction evidence="3">
        <text>2 GTP = 3',3'-c-di-GMP + 2 diphosphate</text>
        <dbReference type="Rhea" id="RHEA:24898"/>
        <dbReference type="ChEBI" id="CHEBI:33019"/>
        <dbReference type="ChEBI" id="CHEBI:37565"/>
        <dbReference type="ChEBI" id="CHEBI:58805"/>
        <dbReference type="EC" id="2.7.7.65"/>
    </reaction>
</comment>